<name>A0ABN2APY6_9ACTN</name>
<reference evidence="2 3" key="1">
    <citation type="journal article" date="2019" name="Int. J. Syst. Evol. Microbiol.">
        <title>The Global Catalogue of Microorganisms (GCM) 10K type strain sequencing project: providing services to taxonomists for standard genome sequencing and annotation.</title>
        <authorList>
            <consortium name="The Broad Institute Genomics Platform"/>
            <consortium name="The Broad Institute Genome Sequencing Center for Infectious Disease"/>
            <person name="Wu L."/>
            <person name="Ma J."/>
        </authorList>
    </citation>
    <scope>NUCLEOTIDE SEQUENCE [LARGE SCALE GENOMIC DNA]</scope>
    <source>
        <strain evidence="2 3">JCM 15933</strain>
    </source>
</reference>
<dbReference type="EMBL" id="BAAAQD010000008">
    <property type="protein sequence ID" value="GAA1523009.1"/>
    <property type="molecule type" value="Genomic_DNA"/>
</dbReference>
<feature type="region of interest" description="Disordered" evidence="1">
    <location>
        <begin position="1"/>
        <end position="76"/>
    </location>
</feature>
<feature type="compositionally biased region" description="Polar residues" evidence="1">
    <location>
        <begin position="32"/>
        <end position="47"/>
    </location>
</feature>
<gene>
    <name evidence="2" type="ORF">GCM10009827_044260</name>
</gene>
<feature type="compositionally biased region" description="Basic and acidic residues" evidence="1">
    <location>
        <begin position="21"/>
        <end position="31"/>
    </location>
</feature>
<keyword evidence="3" id="KW-1185">Reference proteome</keyword>
<evidence type="ECO:0000256" key="1">
    <source>
        <dbReference type="SAM" id="MobiDB-lite"/>
    </source>
</evidence>
<dbReference type="Proteomes" id="UP001501470">
    <property type="component" value="Unassembled WGS sequence"/>
</dbReference>
<feature type="compositionally biased region" description="Polar residues" evidence="1">
    <location>
        <begin position="55"/>
        <end position="65"/>
    </location>
</feature>
<sequence>MSEWDSGDSGDHGYDGGTDYGHVETGADHESLNQLHEVNAADNNYDSNFGVYEQDSASAESTSFDQGHHVSVTDASGAQYEESDFTSYDHNEASADHTFAAEGSEHSSASEYNELEALQARLDSSFASATQLHTDGGSAALGVASN</sequence>
<accession>A0ABN2APY6</accession>
<organism evidence="2 3">
    <name type="scientific">Dactylosporangium maewongense</name>
    <dbReference type="NCBI Taxonomy" id="634393"/>
    <lineage>
        <taxon>Bacteria</taxon>
        <taxon>Bacillati</taxon>
        <taxon>Actinomycetota</taxon>
        <taxon>Actinomycetes</taxon>
        <taxon>Micromonosporales</taxon>
        <taxon>Micromonosporaceae</taxon>
        <taxon>Dactylosporangium</taxon>
    </lineage>
</organism>
<evidence type="ECO:0000313" key="3">
    <source>
        <dbReference type="Proteomes" id="UP001501470"/>
    </source>
</evidence>
<dbReference type="RefSeq" id="WP_344503897.1">
    <property type="nucleotide sequence ID" value="NZ_BAAAQD010000008.1"/>
</dbReference>
<protein>
    <submittedName>
        <fullName evidence="2">Uncharacterized protein</fullName>
    </submittedName>
</protein>
<comment type="caution">
    <text evidence="2">The sequence shown here is derived from an EMBL/GenBank/DDBJ whole genome shotgun (WGS) entry which is preliminary data.</text>
</comment>
<evidence type="ECO:0000313" key="2">
    <source>
        <dbReference type="EMBL" id="GAA1523009.1"/>
    </source>
</evidence>
<proteinExistence type="predicted"/>